<name>A0AA86RJS3_9EUKA</name>
<protein>
    <submittedName>
        <fullName evidence="2">Hypothetical_protein</fullName>
    </submittedName>
</protein>
<comment type="caution">
    <text evidence="1">The sequence shown here is derived from an EMBL/GenBank/DDBJ whole genome shotgun (WGS) entry which is preliminary data.</text>
</comment>
<gene>
    <name evidence="2" type="ORF">HINF_LOCUS20195</name>
    <name evidence="1" type="ORF">HINF_LOCUS63401</name>
</gene>
<keyword evidence="3" id="KW-1185">Reference proteome</keyword>
<dbReference type="EMBL" id="CAXDID020000054">
    <property type="protein sequence ID" value="CAL6006520.1"/>
    <property type="molecule type" value="Genomic_DNA"/>
</dbReference>
<proteinExistence type="predicted"/>
<dbReference type="EMBL" id="CATOUU010001170">
    <property type="protein sequence ID" value="CAI9975756.1"/>
    <property type="molecule type" value="Genomic_DNA"/>
</dbReference>
<sequence length="137" mass="15325">MLIQLCIGKVRTQPFSNHHGTVVVMKSSCFSASLPLWYSTKSFVRSLLGLATSSDLSFHGVSPQIPVPRLTTKMQCFASEETVIVYSSGIVPNSYLKYKCYVLYHLTAENATYDACEYIISINSQVFWVCIVANRIL</sequence>
<reference evidence="1" key="1">
    <citation type="submission" date="2023-06" db="EMBL/GenBank/DDBJ databases">
        <authorList>
            <person name="Kurt Z."/>
        </authorList>
    </citation>
    <scope>NUCLEOTIDE SEQUENCE</scope>
</reference>
<evidence type="ECO:0000313" key="2">
    <source>
        <dbReference type="EMBL" id="CAL6006520.1"/>
    </source>
</evidence>
<evidence type="ECO:0000313" key="1">
    <source>
        <dbReference type="EMBL" id="CAI9975756.1"/>
    </source>
</evidence>
<reference evidence="2 3" key="2">
    <citation type="submission" date="2024-07" db="EMBL/GenBank/DDBJ databases">
        <authorList>
            <person name="Akdeniz Z."/>
        </authorList>
    </citation>
    <scope>NUCLEOTIDE SEQUENCE [LARGE SCALE GENOMIC DNA]</scope>
</reference>
<dbReference type="Proteomes" id="UP001642409">
    <property type="component" value="Unassembled WGS sequence"/>
</dbReference>
<organism evidence="1">
    <name type="scientific">Hexamita inflata</name>
    <dbReference type="NCBI Taxonomy" id="28002"/>
    <lineage>
        <taxon>Eukaryota</taxon>
        <taxon>Metamonada</taxon>
        <taxon>Diplomonadida</taxon>
        <taxon>Hexamitidae</taxon>
        <taxon>Hexamitinae</taxon>
        <taxon>Hexamita</taxon>
    </lineage>
</organism>
<dbReference type="AlphaFoldDB" id="A0AA86RJS3"/>
<accession>A0AA86RJS3</accession>
<evidence type="ECO:0000313" key="3">
    <source>
        <dbReference type="Proteomes" id="UP001642409"/>
    </source>
</evidence>